<dbReference type="RefSeq" id="WP_344636506.1">
    <property type="nucleotide sequence ID" value="NZ_BAAATR010000009.1"/>
</dbReference>
<dbReference type="EMBL" id="BAAATR010000009">
    <property type="protein sequence ID" value="GAA2243392.1"/>
    <property type="molecule type" value="Genomic_DNA"/>
</dbReference>
<protein>
    <recommendedName>
        <fullName evidence="3">Lantibiotic</fullName>
    </recommendedName>
</protein>
<reference evidence="2" key="1">
    <citation type="journal article" date="2019" name="Int. J. Syst. Evol. Microbiol.">
        <title>The Global Catalogue of Microorganisms (GCM) 10K type strain sequencing project: providing services to taxonomists for standard genome sequencing and annotation.</title>
        <authorList>
            <consortium name="The Broad Institute Genomics Platform"/>
            <consortium name="The Broad Institute Genome Sequencing Center for Infectious Disease"/>
            <person name="Wu L."/>
            <person name="Ma J."/>
        </authorList>
    </citation>
    <scope>NUCLEOTIDE SEQUENCE [LARGE SCALE GENOMIC DNA]</scope>
    <source>
        <strain evidence="2">JCM 7356</strain>
    </source>
</reference>
<accession>A0ABP5QSB3</accession>
<gene>
    <name evidence="1" type="ORF">GCM10010430_26360</name>
</gene>
<keyword evidence="2" id="KW-1185">Reference proteome</keyword>
<comment type="caution">
    <text evidence="1">The sequence shown here is derived from an EMBL/GenBank/DDBJ whole genome shotgun (WGS) entry which is preliminary data.</text>
</comment>
<proteinExistence type="predicted"/>
<dbReference type="NCBIfam" id="NF038155">
    <property type="entry name" value="lanthi_I_FDLD"/>
    <property type="match status" value="1"/>
</dbReference>
<dbReference type="Proteomes" id="UP001500305">
    <property type="component" value="Unassembled WGS sequence"/>
</dbReference>
<organism evidence="1 2">
    <name type="scientific">Kitasatospora cystarginea</name>
    <dbReference type="NCBI Taxonomy" id="58350"/>
    <lineage>
        <taxon>Bacteria</taxon>
        <taxon>Bacillati</taxon>
        <taxon>Actinomycetota</taxon>
        <taxon>Actinomycetes</taxon>
        <taxon>Kitasatosporales</taxon>
        <taxon>Streptomycetaceae</taxon>
        <taxon>Kitasatospora</taxon>
    </lineage>
</organism>
<evidence type="ECO:0000313" key="1">
    <source>
        <dbReference type="EMBL" id="GAA2243392.1"/>
    </source>
</evidence>
<evidence type="ECO:0008006" key="3">
    <source>
        <dbReference type="Google" id="ProtNLM"/>
    </source>
</evidence>
<evidence type="ECO:0000313" key="2">
    <source>
        <dbReference type="Proteomes" id="UP001500305"/>
    </source>
</evidence>
<sequence>MEQDFDLDVRVAVAPQNATPQGFASIGSTCWSCGDSCNCPFTVGYPTIC</sequence>
<name>A0ABP5QSB3_9ACTN</name>